<dbReference type="Proteomes" id="UP000231214">
    <property type="component" value="Unassembled WGS sequence"/>
</dbReference>
<reference evidence="4" key="1">
    <citation type="submission" date="2017-09" db="EMBL/GenBank/DDBJ databases">
        <title>Depth-based differentiation of microbial function through sediment-hosted aquifers and enrichment of novel symbionts in the deep terrestrial subsurface.</title>
        <authorList>
            <person name="Probst A.J."/>
            <person name="Ladd B."/>
            <person name="Jarett J.K."/>
            <person name="Geller-Mcgrath D.E."/>
            <person name="Sieber C.M.K."/>
            <person name="Emerson J.B."/>
            <person name="Anantharaman K."/>
            <person name="Thomas B.C."/>
            <person name="Malmstrom R."/>
            <person name="Stieglmeier M."/>
            <person name="Klingl A."/>
            <person name="Woyke T."/>
            <person name="Ryan C.M."/>
            <person name="Banfield J.F."/>
        </authorList>
    </citation>
    <scope>NUCLEOTIDE SEQUENCE [LARGE SCALE GENOMIC DNA]</scope>
</reference>
<protein>
    <submittedName>
        <fullName evidence="3">Uncharacterized protein</fullName>
    </submittedName>
</protein>
<feature type="compositionally biased region" description="Pro residues" evidence="1">
    <location>
        <begin position="188"/>
        <end position="206"/>
    </location>
</feature>
<dbReference type="AlphaFoldDB" id="A0A2M6XBF5"/>
<sequence>MLKPATKKILLLLIIFLALAFLSSKPIFAQVVINEFSSATSEDWVELYNNADEEIDFFEYTLIDGSDSESNLKTFACVFSPRGFYVVPWSNKLNNAGDIIFLKSDTTVVDCVSYGDGAGQVCEGRGVADLEKLEEAEVGVRETDGVGSWSKTTTASKGGPNDGSDYDSSLTCFVPTPTSTPTVTPTPTNTPAPTNTPKPTATPKPPIATSTPTPTLTPTSTSKFSLTPTVTPEGEVLSEEKEATRAFYPLEKTGEAAPPATAAGESQSRPWLARGILGLGLLLLGGTAFYLWYNFGQRAVDGKSDFKG</sequence>
<feature type="region of interest" description="Disordered" evidence="1">
    <location>
        <begin position="139"/>
        <end position="238"/>
    </location>
</feature>
<evidence type="ECO:0000256" key="1">
    <source>
        <dbReference type="SAM" id="MobiDB-lite"/>
    </source>
</evidence>
<feature type="transmembrane region" description="Helical" evidence="2">
    <location>
        <begin position="271"/>
        <end position="293"/>
    </location>
</feature>
<gene>
    <name evidence="3" type="ORF">COT66_00475</name>
</gene>
<dbReference type="EMBL" id="PEZK01000009">
    <property type="protein sequence ID" value="PIU02383.1"/>
    <property type="molecule type" value="Genomic_DNA"/>
</dbReference>
<feature type="compositionally biased region" description="Low complexity" evidence="1">
    <location>
        <begin position="173"/>
        <end position="187"/>
    </location>
</feature>
<dbReference type="SUPFAM" id="SSF74853">
    <property type="entry name" value="Lamin A/C globular tail domain"/>
    <property type="match status" value="1"/>
</dbReference>
<feature type="compositionally biased region" description="Low complexity" evidence="1">
    <location>
        <begin position="207"/>
        <end position="229"/>
    </location>
</feature>
<name>A0A2M6XBF5_9BACT</name>
<proteinExistence type="predicted"/>
<organism evidence="3 4">
    <name type="scientific">Candidatus Shapirobacteria bacterium CG09_land_8_20_14_0_10_49_15</name>
    <dbReference type="NCBI Taxonomy" id="1974482"/>
    <lineage>
        <taxon>Bacteria</taxon>
        <taxon>Candidatus Shapironibacteriota</taxon>
    </lineage>
</organism>
<comment type="caution">
    <text evidence="3">The sequence shown here is derived from an EMBL/GenBank/DDBJ whole genome shotgun (WGS) entry which is preliminary data.</text>
</comment>
<evidence type="ECO:0000313" key="3">
    <source>
        <dbReference type="EMBL" id="PIU02383.1"/>
    </source>
</evidence>
<evidence type="ECO:0000313" key="4">
    <source>
        <dbReference type="Proteomes" id="UP000231214"/>
    </source>
</evidence>
<keyword evidence="2" id="KW-0812">Transmembrane</keyword>
<dbReference type="InterPro" id="IPR036415">
    <property type="entry name" value="Lamin_tail_dom_sf"/>
</dbReference>
<evidence type="ECO:0000256" key="2">
    <source>
        <dbReference type="SAM" id="Phobius"/>
    </source>
</evidence>
<keyword evidence="2" id="KW-0472">Membrane</keyword>
<keyword evidence="2" id="KW-1133">Transmembrane helix</keyword>
<accession>A0A2M6XBF5</accession>